<sequence>MDRPTSPVPVQVAQPFVSERPTLEQLRARVHKPRHRQRGNRLAIHWGRPAAVYGTWLAIRWGLSAHAVTLGAVLTTLLAALALARGGLWGWIGGALLLHVAFWLDHVDGQVARWRGTSGLDGVYFDYLYHHLWSLVVGFSLGWGVARVWEQPLGIVAGFLVALGWVLLGLHNDCRYKAFFERLKRVGAEPEERIALADPLPTGWTFQARLDHPDRPETIAASDPIDQPPLQPAPIRSLMTQAALVACEPHQVVIALTLLALVGAMVGTEAGAVLMAAYLGSMALLAPTLAVARITRAIVGGRIEQGFAAWFMAVPSPTHRRNEAEAH</sequence>
<proteinExistence type="predicted"/>
<evidence type="ECO:0000256" key="1">
    <source>
        <dbReference type="SAM" id="Phobius"/>
    </source>
</evidence>
<organism evidence="2 3">
    <name type="scientific">Isosphaera pallida (strain ATCC 43644 / DSM 9630 / IS1B)</name>
    <dbReference type="NCBI Taxonomy" id="575540"/>
    <lineage>
        <taxon>Bacteria</taxon>
        <taxon>Pseudomonadati</taxon>
        <taxon>Planctomycetota</taxon>
        <taxon>Planctomycetia</taxon>
        <taxon>Isosphaerales</taxon>
        <taxon>Isosphaeraceae</taxon>
        <taxon>Isosphaera</taxon>
    </lineage>
</organism>
<feature type="transmembrane region" description="Helical" evidence="1">
    <location>
        <begin position="152"/>
        <end position="170"/>
    </location>
</feature>
<dbReference type="OrthoDB" id="7857679at2"/>
<evidence type="ECO:0000313" key="2">
    <source>
        <dbReference type="EMBL" id="ADV60755.1"/>
    </source>
</evidence>
<feature type="transmembrane region" description="Helical" evidence="1">
    <location>
        <begin position="63"/>
        <end position="82"/>
    </location>
</feature>
<evidence type="ECO:0000313" key="3">
    <source>
        <dbReference type="Proteomes" id="UP000008631"/>
    </source>
</evidence>
<dbReference type="AlphaFoldDB" id="E8R660"/>
<dbReference type="STRING" id="575540.Isop_0158"/>
<reference key="1">
    <citation type="submission" date="2010-11" db="EMBL/GenBank/DDBJ databases">
        <title>The complete sequence of chromosome of Isophaera pallida ATCC 43644.</title>
        <authorList>
            <consortium name="US DOE Joint Genome Institute (JGI-PGF)"/>
            <person name="Lucas S."/>
            <person name="Copeland A."/>
            <person name="Lapidus A."/>
            <person name="Bruce D."/>
            <person name="Goodwin L."/>
            <person name="Pitluck S."/>
            <person name="Kyrpides N."/>
            <person name="Mavromatis K."/>
            <person name="Pagani I."/>
            <person name="Ivanova N."/>
            <person name="Saunders E."/>
            <person name="Brettin T."/>
            <person name="Detter J.C."/>
            <person name="Han C."/>
            <person name="Tapia R."/>
            <person name="Land M."/>
            <person name="Hauser L."/>
            <person name="Markowitz V."/>
            <person name="Cheng J.-F."/>
            <person name="Hugenholtz P."/>
            <person name="Woyke T."/>
            <person name="Wu D."/>
            <person name="Eisen J.A."/>
        </authorList>
    </citation>
    <scope>NUCLEOTIDE SEQUENCE</scope>
    <source>
        <strain>ATCC 43644</strain>
    </source>
</reference>
<dbReference type="InterPro" id="IPR043130">
    <property type="entry name" value="CDP-OH_PTrfase_TM_dom"/>
</dbReference>
<feature type="transmembrane region" description="Helical" evidence="1">
    <location>
        <begin position="272"/>
        <end position="292"/>
    </location>
</feature>
<keyword evidence="1" id="KW-0472">Membrane</keyword>
<keyword evidence="1" id="KW-0812">Transmembrane</keyword>
<dbReference type="Gene3D" id="1.20.120.1760">
    <property type="match status" value="1"/>
</dbReference>
<dbReference type="Proteomes" id="UP000008631">
    <property type="component" value="Chromosome"/>
</dbReference>
<protein>
    <recommendedName>
        <fullName evidence="4">CDP-alcohol phosphatidyltransferase</fullName>
    </recommendedName>
</protein>
<feature type="transmembrane region" description="Helical" evidence="1">
    <location>
        <begin position="88"/>
        <end position="106"/>
    </location>
</feature>
<name>E8R660_ISOPI</name>
<keyword evidence="3" id="KW-1185">Reference proteome</keyword>
<dbReference type="EMBL" id="CP002353">
    <property type="protein sequence ID" value="ADV60755.1"/>
    <property type="molecule type" value="Genomic_DNA"/>
</dbReference>
<accession>E8R660</accession>
<dbReference type="KEGG" id="ipa:Isop_0158"/>
<evidence type="ECO:0008006" key="4">
    <source>
        <dbReference type="Google" id="ProtNLM"/>
    </source>
</evidence>
<feature type="transmembrane region" description="Helical" evidence="1">
    <location>
        <begin position="127"/>
        <end position="146"/>
    </location>
</feature>
<reference evidence="2 3" key="2">
    <citation type="journal article" date="2011" name="Stand. Genomic Sci.">
        <title>Complete genome sequence of Isosphaera pallida type strain (IS1B).</title>
        <authorList>
            <consortium name="US DOE Joint Genome Institute (JGI-PGF)"/>
            <person name="Goker M."/>
            <person name="Cleland D."/>
            <person name="Saunders E."/>
            <person name="Lapidus A."/>
            <person name="Nolan M."/>
            <person name="Lucas S."/>
            <person name="Hammon N."/>
            <person name="Deshpande S."/>
            <person name="Cheng J.F."/>
            <person name="Tapia R."/>
            <person name="Han C."/>
            <person name="Goodwin L."/>
            <person name="Pitluck S."/>
            <person name="Liolios K."/>
            <person name="Pagani I."/>
            <person name="Ivanova N."/>
            <person name="Mavromatis K."/>
            <person name="Pati A."/>
            <person name="Chen A."/>
            <person name="Palaniappan K."/>
            <person name="Land M."/>
            <person name="Hauser L."/>
            <person name="Chang Y.J."/>
            <person name="Jeffries C.D."/>
            <person name="Detter J.C."/>
            <person name="Beck B."/>
            <person name="Woyke T."/>
            <person name="Bristow J."/>
            <person name="Eisen J.A."/>
            <person name="Markowitz V."/>
            <person name="Hugenholtz P."/>
            <person name="Kyrpides N.C."/>
            <person name="Klenk H.P."/>
        </authorList>
    </citation>
    <scope>NUCLEOTIDE SEQUENCE [LARGE SCALE GENOMIC DNA]</scope>
    <source>
        <strain evidence="3">ATCC 43644 / DSM 9630 / IS1B</strain>
    </source>
</reference>
<dbReference type="InParanoid" id="E8R660"/>
<feature type="transmembrane region" description="Helical" evidence="1">
    <location>
        <begin position="242"/>
        <end position="266"/>
    </location>
</feature>
<keyword evidence="1" id="KW-1133">Transmembrane helix</keyword>
<dbReference type="RefSeq" id="WP_013563044.1">
    <property type="nucleotide sequence ID" value="NC_014962.1"/>
</dbReference>
<dbReference type="eggNOG" id="COG0558">
    <property type="taxonomic scope" value="Bacteria"/>
</dbReference>
<gene>
    <name evidence="2" type="ordered locus">Isop_0158</name>
</gene>
<dbReference type="HOGENOM" id="CLU_849350_0_0_0"/>